<sequence>MVKRCEGITIGGNKFLAHDDTKSDRVVALRNERIIQSTYLTRKCQSPAQTKYSSLNNRRQRISMMISRQLMSIINLGLMAKIRSHKLVKTPEGVFYAINAHAPVSHALLKPLGKTSKVGNI</sequence>
<evidence type="ECO:0000313" key="1">
    <source>
        <dbReference type="EMBL" id="VEL43516.1"/>
    </source>
</evidence>
<name>A0A448XS14_9PLAT</name>
<protein>
    <submittedName>
        <fullName evidence="1">Uncharacterized protein</fullName>
    </submittedName>
</protein>
<keyword evidence="2" id="KW-1185">Reference proteome</keyword>
<organism evidence="1 2">
    <name type="scientific">Protopolystoma xenopodis</name>
    <dbReference type="NCBI Taxonomy" id="117903"/>
    <lineage>
        <taxon>Eukaryota</taxon>
        <taxon>Metazoa</taxon>
        <taxon>Spiralia</taxon>
        <taxon>Lophotrochozoa</taxon>
        <taxon>Platyhelminthes</taxon>
        <taxon>Monogenea</taxon>
        <taxon>Polyopisthocotylea</taxon>
        <taxon>Polystomatidea</taxon>
        <taxon>Polystomatidae</taxon>
        <taxon>Protopolystoma</taxon>
    </lineage>
</organism>
<reference evidence="1" key="1">
    <citation type="submission" date="2018-11" db="EMBL/GenBank/DDBJ databases">
        <authorList>
            <consortium name="Pathogen Informatics"/>
        </authorList>
    </citation>
    <scope>NUCLEOTIDE SEQUENCE</scope>
</reference>
<accession>A0A448XS14</accession>
<evidence type="ECO:0000313" key="2">
    <source>
        <dbReference type="Proteomes" id="UP000784294"/>
    </source>
</evidence>
<dbReference type="AlphaFoldDB" id="A0A448XS14"/>
<dbReference type="EMBL" id="CAAALY010282267">
    <property type="protein sequence ID" value="VEL43516.1"/>
    <property type="molecule type" value="Genomic_DNA"/>
</dbReference>
<comment type="caution">
    <text evidence="1">The sequence shown here is derived from an EMBL/GenBank/DDBJ whole genome shotgun (WGS) entry which is preliminary data.</text>
</comment>
<dbReference type="Proteomes" id="UP000784294">
    <property type="component" value="Unassembled WGS sequence"/>
</dbReference>
<gene>
    <name evidence="1" type="ORF">PXEA_LOCUS36956</name>
</gene>
<proteinExistence type="predicted"/>